<evidence type="ECO:0000313" key="1">
    <source>
        <dbReference type="EMBL" id="QBD79221.1"/>
    </source>
</evidence>
<accession>A0A4V0YZC3</accession>
<dbReference type="Proteomes" id="UP000290365">
    <property type="component" value="Chromosome"/>
</dbReference>
<dbReference type="OrthoDB" id="9955844at2"/>
<sequence length="247" mass="26845">MQGTLYKNDARARQVTRVAQQALDSPSRSAVHYTRRHLSIAPETIAGTLSLWTTYALYNKMLHQRAVALVEAPCREHGIAIQTLGEYPLFSGLKLVHAPTSDVVIVPADEDPLIVTGKFPLPDAVKQRLQAMRAAGVPFDMLYTYIAHEVPPYSVSEEGPLPLEVIKPPAPAQTVRAAERLGWLAHAATTTLIGSTGRLFSESLRASTRAGLVVGTAAALLLDPLIFGAIADERGMATWFVLAQWAW</sequence>
<reference evidence="1 2" key="1">
    <citation type="submission" date="2019-01" db="EMBL/GenBank/DDBJ databases">
        <title>Ktedonosporobacter rubrisoli SCAWS-G2.</title>
        <authorList>
            <person name="Huang Y."/>
            <person name="Yan B."/>
        </authorList>
    </citation>
    <scope>NUCLEOTIDE SEQUENCE [LARGE SCALE GENOMIC DNA]</scope>
    <source>
        <strain evidence="1 2">SCAWS-G2</strain>
    </source>
</reference>
<dbReference type="AlphaFoldDB" id="A0A4V0YZC3"/>
<proteinExistence type="predicted"/>
<gene>
    <name evidence="1" type="ORF">EPA93_25860</name>
</gene>
<evidence type="ECO:0000313" key="2">
    <source>
        <dbReference type="Proteomes" id="UP000290365"/>
    </source>
</evidence>
<dbReference type="EMBL" id="CP035758">
    <property type="protein sequence ID" value="QBD79221.1"/>
    <property type="molecule type" value="Genomic_DNA"/>
</dbReference>
<dbReference type="KEGG" id="kbs:EPA93_25860"/>
<keyword evidence="2" id="KW-1185">Reference proteome</keyword>
<organism evidence="1 2">
    <name type="scientific">Ktedonosporobacter rubrisoli</name>
    <dbReference type="NCBI Taxonomy" id="2509675"/>
    <lineage>
        <taxon>Bacteria</taxon>
        <taxon>Bacillati</taxon>
        <taxon>Chloroflexota</taxon>
        <taxon>Ktedonobacteria</taxon>
        <taxon>Ktedonobacterales</taxon>
        <taxon>Ktedonosporobacteraceae</taxon>
        <taxon>Ktedonosporobacter</taxon>
    </lineage>
</organism>
<dbReference type="RefSeq" id="WP_129890274.1">
    <property type="nucleotide sequence ID" value="NZ_CP035758.1"/>
</dbReference>
<protein>
    <submittedName>
        <fullName evidence="1">Uncharacterized protein</fullName>
    </submittedName>
</protein>
<name>A0A4V0YZC3_KTERU</name>